<dbReference type="Gene3D" id="3.20.140.10">
    <property type="entry name" value="nicotinate phosphoribosyltransferase"/>
    <property type="match status" value="1"/>
</dbReference>
<evidence type="ECO:0000256" key="7">
    <source>
        <dbReference type="ARBA" id="ARBA00048668"/>
    </source>
</evidence>
<dbReference type="InterPro" id="IPR041525">
    <property type="entry name" value="N/Namide_PRibTrfase"/>
</dbReference>
<dbReference type="AlphaFoldDB" id="A0A1Y2B9D4"/>
<dbReference type="EC" id="6.3.4.21" evidence="3 8"/>
<dbReference type="InterPro" id="IPR040727">
    <property type="entry name" value="NAPRTase_N"/>
</dbReference>
<dbReference type="InterPro" id="IPR006406">
    <property type="entry name" value="Nic_PRibTrfase"/>
</dbReference>
<feature type="domain" description="Nicotinate phosphoribosyltransferase N-terminal" evidence="10">
    <location>
        <begin position="20"/>
        <end position="150"/>
    </location>
</feature>
<dbReference type="SUPFAM" id="SSF51690">
    <property type="entry name" value="Nicotinate/Quinolinate PRTase C-terminal domain-like"/>
    <property type="match status" value="1"/>
</dbReference>
<reference evidence="11 12" key="1">
    <citation type="submission" date="2016-07" db="EMBL/GenBank/DDBJ databases">
        <title>Pervasive Adenine N6-methylation of Active Genes in Fungi.</title>
        <authorList>
            <consortium name="DOE Joint Genome Institute"/>
            <person name="Mondo S.J."/>
            <person name="Dannebaum R.O."/>
            <person name="Kuo R.C."/>
            <person name="Labutti K."/>
            <person name="Haridas S."/>
            <person name="Kuo A."/>
            <person name="Salamov A."/>
            <person name="Ahrendt S.R."/>
            <person name="Lipzen A."/>
            <person name="Sullivan W."/>
            <person name="Andreopoulos W.B."/>
            <person name="Clum A."/>
            <person name="Lindquist E."/>
            <person name="Daum C."/>
            <person name="Ramamoorthy G.K."/>
            <person name="Gryganskyi A."/>
            <person name="Culley D."/>
            <person name="Magnuson J.K."/>
            <person name="James T.Y."/>
            <person name="O'Malley M.A."/>
            <person name="Stajich J.E."/>
            <person name="Spatafora J.W."/>
            <person name="Visel A."/>
            <person name="Grigoriev I.V."/>
        </authorList>
    </citation>
    <scope>NUCLEOTIDE SEQUENCE [LARGE SCALE GENOMIC DNA]</scope>
    <source>
        <strain evidence="11 12">68-887.2</strain>
    </source>
</reference>
<gene>
    <name evidence="11" type="ORF">BCR39DRAFT_93020</name>
</gene>
<comment type="PTM">
    <text evidence="8">Transiently phosphorylated on a His residue during the reaction cycle. Phosphorylation strongly increases the affinity for substrates and increases the rate of nicotinate D-ribonucleotide production. Dephosphorylation regenerates the low-affinity form of the enzyme, leading to product release.</text>
</comment>
<dbReference type="OrthoDB" id="193380at2759"/>
<keyword evidence="12" id="KW-1185">Reference proteome</keyword>
<keyword evidence="11" id="KW-0328">Glycosyltransferase</keyword>
<evidence type="ECO:0000256" key="2">
    <source>
        <dbReference type="ARBA" id="ARBA00010897"/>
    </source>
</evidence>
<evidence type="ECO:0000313" key="12">
    <source>
        <dbReference type="Proteomes" id="UP000193986"/>
    </source>
</evidence>
<dbReference type="FunCoup" id="A0A1Y2B9D4">
    <property type="interactions" value="270"/>
</dbReference>
<dbReference type="UniPathway" id="UPA00253">
    <property type="reaction ID" value="UER00457"/>
</dbReference>
<evidence type="ECO:0000256" key="3">
    <source>
        <dbReference type="ARBA" id="ARBA00013236"/>
    </source>
</evidence>
<dbReference type="GO" id="GO:0016757">
    <property type="term" value="F:glycosyltransferase activity"/>
    <property type="evidence" value="ECO:0007669"/>
    <property type="project" value="UniProtKB-KW"/>
</dbReference>
<organism evidence="11 12">
    <name type="scientific">Naematelia encephala</name>
    <dbReference type="NCBI Taxonomy" id="71784"/>
    <lineage>
        <taxon>Eukaryota</taxon>
        <taxon>Fungi</taxon>
        <taxon>Dikarya</taxon>
        <taxon>Basidiomycota</taxon>
        <taxon>Agaricomycotina</taxon>
        <taxon>Tremellomycetes</taxon>
        <taxon>Tremellales</taxon>
        <taxon>Naemateliaceae</taxon>
        <taxon>Naematelia</taxon>
    </lineage>
</organism>
<dbReference type="PANTHER" id="PTHR11098:SF1">
    <property type="entry name" value="NICOTINATE PHOSPHORIBOSYLTRANSFERASE"/>
    <property type="match status" value="1"/>
</dbReference>
<proteinExistence type="inferred from homology"/>
<dbReference type="PANTHER" id="PTHR11098">
    <property type="entry name" value="NICOTINATE PHOSPHORIBOSYLTRANSFERASE"/>
    <property type="match status" value="1"/>
</dbReference>
<dbReference type="InterPro" id="IPR036068">
    <property type="entry name" value="Nicotinate_pribotase-like_C"/>
</dbReference>
<dbReference type="STRING" id="71784.A0A1Y2B9D4"/>
<dbReference type="PIRSF" id="PIRSF000484">
    <property type="entry name" value="NAPRT"/>
    <property type="match status" value="1"/>
</dbReference>
<keyword evidence="5 8" id="KW-0436">Ligase</keyword>
<dbReference type="Proteomes" id="UP000193986">
    <property type="component" value="Unassembled WGS sequence"/>
</dbReference>
<evidence type="ECO:0000256" key="4">
    <source>
        <dbReference type="ARBA" id="ARBA00022553"/>
    </source>
</evidence>
<dbReference type="Pfam" id="PF04095">
    <property type="entry name" value="NAPRTase"/>
    <property type="match status" value="1"/>
</dbReference>
<comment type="function">
    <text evidence="8">Catalyzes the synthesis of beta-nicotinate D-ribonucleotide from nicotinate and 5-phospho-D-ribose 1-phosphate at the expense of ATP.</text>
</comment>
<feature type="domain" description="Nicotinate/nicotinamide phosphoribosyltransferase" evidence="9">
    <location>
        <begin position="189"/>
        <end position="442"/>
    </location>
</feature>
<evidence type="ECO:0000259" key="9">
    <source>
        <dbReference type="Pfam" id="PF04095"/>
    </source>
</evidence>
<protein>
    <recommendedName>
        <fullName evidence="3 8">Nicotinate phosphoribosyltransferase</fullName>
        <ecNumber evidence="3 8">6.3.4.21</ecNumber>
    </recommendedName>
</protein>
<dbReference type="GO" id="GO:0034355">
    <property type="term" value="P:NAD+ biosynthetic process via the salvage pathway"/>
    <property type="evidence" value="ECO:0007669"/>
    <property type="project" value="TreeGrafter"/>
</dbReference>
<sequence>MALDSLSVSSSDVEIPFSIIDTDLYKLSMQNAVLRFFPDARVSIKFTNRAPEMLFSRPAFDWIQEHVNRLSNLHLQPNEREFLSAACPYFPTSYLDFLEALSLDPKEQVKMSFHPKTEEGGVEMGEISCMIQGLWRECILYEVPIMSILSEGYFKFVDTDWNLDGQVEQARRKAELLLSPPKSITPIIFSEFGTRRRRSFHAMNLVMQGLVEGYEEYKRKGGKSGVFSGTSNVYFAMKYGLKPVGTIAHEWIMAIGAVYGYRGANGRAMDMWEEVYPRGPDAAPLTMLTDTFTAEAFFVDFIADPVRALRWTTLRQDSGDAMAFVRQAKEAWKVVERAAESKSGDGNQPVTKRVIFSDGLDVDRALALQKGCDDLGIAAAFGIGTFLTNDFRRASDSSQVSKPLNIVIKLNQIDGRDCVKLSDDKGKYTGNIDEVKRVQRELGLAAEHEQRKGG</sequence>
<evidence type="ECO:0000256" key="5">
    <source>
        <dbReference type="ARBA" id="ARBA00022598"/>
    </source>
</evidence>
<dbReference type="GO" id="GO:0005829">
    <property type="term" value="C:cytosol"/>
    <property type="evidence" value="ECO:0007669"/>
    <property type="project" value="TreeGrafter"/>
</dbReference>
<dbReference type="GO" id="GO:0004516">
    <property type="term" value="F:nicotinate phosphoribosyltransferase activity"/>
    <property type="evidence" value="ECO:0007669"/>
    <property type="project" value="UniProtKB-UniRule"/>
</dbReference>
<keyword evidence="6 8" id="KW-0662">Pyridine nucleotide biosynthesis</keyword>
<dbReference type="NCBIfam" id="TIGR01514">
    <property type="entry name" value="NAPRTase"/>
    <property type="match status" value="1"/>
</dbReference>
<evidence type="ECO:0000256" key="6">
    <source>
        <dbReference type="ARBA" id="ARBA00022642"/>
    </source>
</evidence>
<evidence type="ECO:0000256" key="1">
    <source>
        <dbReference type="ARBA" id="ARBA00004952"/>
    </source>
</evidence>
<comment type="similarity">
    <text evidence="2 8">Belongs to the NAPRTase family.</text>
</comment>
<keyword evidence="4" id="KW-0597">Phosphoprotein</keyword>
<dbReference type="EMBL" id="MCFC01000015">
    <property type="protein sequence ID" value="ORY31433.1"/>
    <property type="molecule type" value="Genomic_DNA"/>
</dbReference>
<dbReference type="InParanoid" id="A0A1Y2B9D4"/>
<evidence type="ECO:0000256" key="8">
    <source>
        <dbReference type="RuleBase" id="RU003838"/>
    </source>
</evidence>
<name>A0A1Y2B9D4_9TREE</name>
<evidence type="ECO:0000259" key="10">
    <source>
        <dbReference type="Pfam" id="PF17767"/>
    </source>
</evidence>
<dbReference type="Pfam" id="PF17767">
    <property type="entry name" value="NAPRTase_N"/>
    <property type="match status" value="1"/>
</dbReference>
<comment type="catalytic activity">
    <reaction evidence="7 8">
        <text>5-phospho-alpha-D-ribose 1-diphosphate + nicotinate + ATP + H2O = nicotinate beta-D-ribonucleotide + ADP + phosphate + diphosphate</text>
        <dbReference type="Rhea" id="RHEA:36163"/>
        <dbReference type="ChEBI" id="CHEBI:15377"/>
        <dbReference type="ChEBI" id="CHEBI:30616"/>
        <dbReference type="ChEBI" id="CHEBI:32544"/>
        <dbReference type="ChEBI" id="CHEBI:33019"/>
        <dbReference type="ChEBI" id="CHEBI:43474"/>
        <dbReference type="ChEBI" id="CHEBI:57502"/>
        <dbReference type="ChEBI" id="CHEBI:58017"/>
        <dbReference type="ChEBI" id="CHEBI:456216"/>
        <dbReference type="EC" id="6.3.4.21"/>
    </reaction>
</comment>
<keyword evidence="11" id="KW-0808">Transferase</keyword>
<dbReference type="SUPFAM" id="SSF54675">
    <property type="entry name" value="Nicotinate/Quinolinate PRTase N-terminal domain-like"/>
    <property type="match status" value="1"/>
</dbReference>
<evidence type="ECO:0000313" key="11">
    <source>
        <dbReference type="EMBL" id="ORY31433.1"/>
    </source>
</evidence>
<dbReference type="InterPro" id="IPR007229">
    <property type="entry name" value="Nic_PRibTrfase-Fam"/>
</dbReference>
<comment type="pathway">
    <text evidence="1 8">Cofactor biosynthesis; NAD(+) biosynthesis; nicotinate D-ribonucleotide from nicotinate: step 1/1.</text>
</comment>
<comment type="caution">
    <text evidence="11">The sequence shown here is derived from an EMBL/GenBank/DDBJ whole genome shotgun (WGS) entry which is preliminary data.</text>
</comment>
<accession>A0A1Y2B9D4</accession>